<dbReference type="AlphaFoldDB" id="C6PSM2"/>
<keyword evidence="2" id="KW-1185">Reference proteome</keyword>
<dbReference type="eggNOG" id="ENOG5032HM6">
    <property type="taxonomic scope" value="Bacteria"/>
</dbReference>
<sequence>MKKVIYIFSAIAVFIIFSYANKLNVTDNEKVAQQYIKSQGYKIISSSGQLEKYTLEKSKFSETVGIVPLKQIWGLQKNDPDGYFGKRIYVYGFIVTKHPLEKKHINFKNGVSVYVMVSEGTVIGGYSRINSNILTNFTSLDGKTLEQVKGISFEQWNEKWKKNYEN</sequence>
<gene>
    <name evidence="1" type="ORF">CcarbDRAFT_1789</name>
</gene>
<dbReference type="OrthoDB" id="1904509at2"/>
<dbReference type="Proteomes" id="UP000004198">
    <property type="component" value="Unassembled WGS sequence"/>
</dbReference>
<dbReference type="KEGG" id="cck:Ccar_06990"/>
<protein>
    <recommendedName>
        <fullName evidence="3">DUF4830 domain-containing protein</fullName>
    </recommendedName>
</protein>
<accession>C6PSM2</accession>
<proteinExistence type="predicted"/>
<dbReference type="RefSeq" id="WP_007060674.1">
    <property type="nucleotide sequence ID" value="NZ_ACVI01000023.1"/>
</dbReference>
<dbReference type="STRING" id="536227.Ccar_06990"/>
<comment type="caution">
    <text evidence="1">The sequence shown here is derived from an EMBL/GenBank/DDBJ whole genome shotgun (WGS) entry which is preliminary data.</text>
</comment>
<evidence type="ECO:0000313" key="2">
    <source>
        <dbReference type="Proteomes" id="UP000004198"/>
    </source>
</evidence>
<dbReference type="EMBL" id="ACVI01000023">
    <property type="protein sequence ID" value="EET87796.1"/>
    <property type="molecule type" value="Genomic_DNA"/>
</dbReference>
<evidence type="ECO:0008006" key="3">
    <source>
        <dbReference type="Google" id="ProtNLM"/>
    </source>
</evidence>
<evidence type="ECO:0000313" key="1">
    <source>
        <dbReference type="EMBL" id="EET87796.1"/>
    </source>
</evidence>
<dbReference type="PATRIC" id="fig|536227.13.peg.1471"/>
<name>C6PSM2_9CLOT</name>
<reference evidence="1 2" key="1">
    <citation type="submission" date="2009-06" db="EMBL/GenBank/DDBJ databases">
        <title>The draft genome of Clostridium carboxidivorans P7.</title>
        <authorList>
            <consortium name="US DOE Joint Genome Institute (JGI-PGF)"/>
            <person name="Lucas S."/>
            <person name="Copeland A."/>
            <person name="Lapidus A."/>
            <person name="Glavina del Rio T."/>
            <person name="Tice H."/>
            <person name="Bruce D."/>
            <person name="Goodwin L."/>
            <person name="Pitluck S."/>
            <person name="Larimer F."/>
            <person name="Land M.L."/>
            <person name="Hauser L."/>
            <person name="Hemme C.L."/>
        </authorList>
    </citation>
    <scope>NUCLEOTIDE SEQUENCE [LARGE SCALE GENOMIC DNA]</scope>
    <source>
        <strain evidence="1 2">P7</strain>
    </source>
</reference>
<organism evidence="1 2">
    <name type="scientific">Clostridium carboxidivorans P7</name>
    <dbReference type="NCBI Taxonomy" id="536227"/>
    <lineage>
        <taxon>Bacteria</taxon>
        <taxon>Bacillati</taxon>
        <taxon>Bacillota</taxon>
        <taxon>Clostridia</taxon>
        <taxon>Eubacteriales</taxon>
        <taxon>Clostridiaceae</taxon>
        <taxon>Clostridium</taxon>
    </lineage>
</organism>